<dbReference type="AlphaFoldDB" id="A0A8T8SCX6"/>
<evidence type="ECO:0000313" key="1">
    <source>
        <dbReference type="EMBL" id="KAE8237300.1"/>
    </source>
</evidence>
<organism evidence="1 2">
    <name type="scientific">Tilletia indica</name>
    <dbReference type="NCBI Taxonomy" id="43049"/>
    <lineage>
        <taxon>Eukaryota</taxon>
        <taxon>Fungi</taxon>
        <taxon>Dikarya</taxon>
        <taxon>Basidiomycota</taxon>
        <taxon>Ustilaginomycotina</taxon>
        <taxon>Exobasidiomycetes</taxon>
        <taxon>Tilletiales</taxon>
        <taxon>Tilletiaceae</taxon>
        <taxon>Tilletia</taxon>
    </lineage>
</organism>
<keyword evidence="2" id="KW-1185">Reference proteome</keyword>
<dbReference type="EMBL" id="LWDF02001843">
    <property type="protein sequence ID" value="KAE8237300.1"/>
    <property type="molecule type" value="Genomic_DNA"/>
</dbReference>
<evidence type="ECO:0000313" key="2">
    <source>
        <dbReference type="Proteomes" id="UP000077521"/>
    </source>
</evidence>
<gene>
    <name evidence="1" type="ORF">A4X13_0g8839</name>
</gene>
<accession>A0A8T8SCX6</accession>
<reference evidence="1" key="1">
    <citation type="submission" date="2016-04" db="EMBL/GenBank/DDBJ databases">
        <authorList>
            <person name="Nguyen H.D."/>
            <person name="Samba Siva P."/>
            <person name="Cullis J."/>
            <person name="Levesque C.A."/>
            <person name="Hambleton S."/>
        </authorList>
    </citation>
    <scope>NUCLEOTIDE SEQUENCE</scope>
    <source>
        <strain evidence="1">DAOMC 236416</strain>
    </source>
</reference>
<protein>
    <submittedName>
        <fullName evidence="1">Uncharacterized protein</fullName>
    </submittedName>
</protein>
<comment type="caution">
    <text evidence="1">The sequence shown here is derived from an EMBL/GenBank/DDBJ whole genome shotgun (WGS) entry which is preliminary data.</text>
</comment>
<dbReference type="Proteomes" id="UP000077521">
    <property type="component" value="Unassembled WGS sequence"/>
</dbReference>
<proteinExistence type="predicted"/>
<name>A0A8T8SCX6_9BASI</name>
<reference evidence="1" key="2">
    <citation type="journal article" date="2019" name="IMA Fungus">
        <title>Genome sequencing and comparison of five Tilletia species to identify candidate genes for the detection of regulated species infecting wheat.</title>
        <authorList>
            <person name="Nguyen H.D.T."/>
            <person name="Sultana T."/>
            <person name="Kesanakurti P."/>
            <person name="Hambleton S."/>
        </authorList>
    </citation>
    <scope>NUCLEOTIDE SEQUENCE</scope>
    <source>
        <strain evidence="1">DAOMC 236416</strain>
    </source>
</reference>
<sequence length="152" mass="16988">MPRRRQNRAARTLAGRARVEQLRKLRVRAQQELRSTFAGEISKATEDTLQRGRTALAAVVQQRHSQDEIAVDTGVVRQAVEKIVTAGNHLELVSLVQHPLSFDCSEHPYAFDKIESATFTIDRAPKTSVTTWLNTKLSPCRANIHYTAAARG</sequence>